<evidence type="ECO:0000256" key="7">
    <source>
        <dbReference type="RuleBase" id="RU003346"/>
    </source>
</evidence>
<feature type="transmembrane region" description="Helical" evidence="8">
    <location>
        <begin position="369"/>
        <end position="387"/>
    </location>
</feature>
<feature type="transmembrane region" description="Helical" evidence="8">
    <location>
        <begin position="125"/>
        <end position="143"/>
    </location>
</feature>
<comment type="caution">
    <text evidence="10">The sequence shown here is derived from an EMBL/GenBank/DDBJ whole genome shotgun (WGS) entry which is preliminary data.</text>
</comment>
<gene>
    <name evidence="10" type="ORF">B0T11DRAFT_303303</name>
</gene>
<evidence type="ECO:0000256" key="3">
    <source>
        <dbReference type="ARBA" id="ARBA00022448"/>
    </source>
</evidence>
<sequence length="529" mass="58655">MEKALAIEKSETIPMPASLIADADEAKAWEHALDRRRALRLYSTGVWFAALVSLALVMEGFDTKILGSLYAIDAFHVDFGELADDGTYQIPASWQSGLGGIMGVTSIMGMFLGGWATERFGFRKTMMAALASMPPIIFGFFFATRVEDLAVATFFFAWPIGTFQTVTTVYVAEITPNALRPYLTSCYALAWALGQLLNAAVFRGTLTLPSPWIYRVPFALQWFWPPFLLIGVYLAPESPWWLVRQGRVVEAETVVSRITSNDPSVPVGKLVALMVYTTEHERTVEAGTSYLACFRGAHLRRTIVIIGVYIMQILSGAPLRAWMTYFFQQAGLPTDQSFNMTIVALVLSVLGVLSAWIVMTYAGRRQMYLWGNLLSVVIFVAIGAMGIRQKTSSDAMLGWGIGSLLAVDGFIANLLLLPVTFVLVSEIPSTLLRTKSIVIARNIYMVTSIFTNTITPYMINPTAWDWGALTGFWWAGASLIGLTFTFFMIPESKGRTNAEMDILFEQRTHVRKFKGAKVDFAQAEEKNVP</sequence>
<comment type="similarity">
    <text evidence="2 7">Belongs to the major facilitator superfamily. Sugar transporter (TC 2.A.1.1) family.</text>
</comment>
<feature type="transmembrane region" description="Helical" evidence="8">
    <location>
        <begin position="39"/>
        <end position="58"/>
    </location>
</feature>
<dbReference type="FunFam" id="1.20.1250.20:FF:000078">
    <property type="entry name" value="MFS maltose transporter, putative"/>
    <property type="match status" value="1"/>
</dbReference>
<dbReference type="Gene3D" id="1.20.1250.20">
    <property type="entry name" value="MFS general substrate transporter like domains"/>
    <property type="match status" value="1"/>
</dbReference>
<dbReference type="Proteomes" id="UP000813385">
    <property type="component" value="Unassembled WGS sequence"/>
</dbReference>
<dbReference type="Pfam" id="PF00083">
    <property type="entry name" value="Sugar_tr"/>
    <property type="match status" value="1"/>
</dbReference>
<feature type="transmembrane region" description="Helical" evidence="8">
    <location>
        <begin position="303"/>
        <end position="322"/>
    </location>
</feature>
<keyword evidence="3 7" id="KW-0813">Transport</keyword>
<feature type="transmembrane region" description="Helical" evidence="8">
    <location>
        <begin position="212"/>
        <end position="235"/>
    </location>
</feature>
<dbReference type="InterPro" id="IPR003663">
    <property type="entry name" value="Sugar/inositol_transpt"/>
</dbReference>
<evidence type="ECO:0000256" key="8">
    <source>
        <dbReference type="SAM" id="Phobius"/>
    </source>
</evidence>
<dbReference type="OrthoDB" id="6612291at2759"/>
<dbReference type="SUPFAM" id="SSF103473">
    <property type="entry name" value="MFS general substrate transporter"/>
    <property type="match status" value="1"/>
</dbReference>
<dbReference type="EMBL" id="JAGPXD010000001">
    <property type="protein sequence ID" value="KAH7374893.1"/>
    <property type="molecule type" value="Genomic_DNA"/>
</dbReference>
<dbReference type="InterPro" id="IPR020846">
    <property type="entry name" value="MFS_dom"/>
</dbReference>
<evidence type="ECO:0000256" key="5">
    <source>
        <dbReference type="ARBA" id="ARBA00022989"/>
    </source>
</evidence>
<evidence type="ECO:0000256" key="1">
    <source>
        <dbReference type="ARBA" id="ARBA00004141"/>
    </source>
</evidence>
<feature type="transmembrane region" description="Helical" evidence="8">
    <location>
        <begin position="399"/>
        <end position="424"/>
    </location>
</feature>
<keyword evidence="11" id="KW-1185">Reference proteome</keyword>
<keyword evidence="6 8" id="KW-0472">Membrane</keyword>
<protein>
    <submittedName>
        <fullName evidence="10">General substrate transporter</fullName>
    </submittedName>
</protein>
<feature type="transmembrane region" description="Helical" evidence="8">
    <location>
        <begin position="342"/>
        <end position="362"/>
    </location>
</feature>
<evidence type="ECO:0000313" key="10">
    <source>
        <dbReference type="EMBL" id="KAH7374893.1"/>
    </source>
</evidence>
<keyword evidence="5 8" id="KW-1133">Transmembrane helix</keyword>
<organism evidence="10 11">
    <name type="scientific">Plectosphaerella cucumerina</name>
    <dbReference type="NCBI Taxonomy" id="40658"/>
    <lineage>
        <taxon>Eukaryota</taxon>
        <taxon>Fungi</taxon>
        <taxon>Dikarya</taxon>
        <taxon>Ascomycota</taxon>
        <taxon>Pezizomycotina</taxon>
        <taxon>Sordariomycetes</taxon>
        <taxon>Hypocreomycetidae</taxon>
        <taxon>Glomerellales</taxon>
        <taxon>Plectosphaerellaceae</taxon>
        <taxon>Plectosphaerella</taxon>
    </lineage>
</organism>
<evidence type="ECO:0000256" key="4">
    <source>
        <dbReference type="ARBA" id="ARBA00022692"/>
    </source>
</evidence>
<dbReference type="InterPro" id="IPR050360">
    <property type="entry name" value="MFS_Sugar_Transporters"/>
</dbReference>
<dbReference type="InterPro" id="IPR005828">
    <property type="entry name" value="MFS_sugar_transport-like"/>
</dbReference>
<evidence type="ECO:0000256" key="6">
    <source>
        <dbReference type="ARBA" id="ARBA00023136"/>
    </source>
</evidence>
<name>A0A8K0TUC2_9PEZI</name>
<evidence type="ECO:0000256" key="2">
    <source>
        <dbReference type="ARBA" id="ARBA00010992"/>
    </source>
</evidence>
<dbReference type="PANTHER" id="PTHR48022:SF5">
    <property type="entry name" value="ALPHA-GLUCOSIDES PERMEASE MPH2-RELATED"/>
    <property type="match status" value="1"/>
</dbReference>
<dbReference type="PROSITE" id="PS50850">
    <property type="entry name" value="MFS"/>
    <property type="match status" value="1"/>
</dbReference>
<dbReference type="PANTHER" id="PTHR48022">
    <property type="entry name" value="PLASTIDIC GLUCOSE TRANSPORTER 4"/>
    <property type="match status" value="1"/>
</dbReference>
<dbReference type="NCBIfam" id="TIGR00879">
    <property type="entry name" value="SP"/>
    <property type="match status" value="1"/>
</dbReference>
<evidence type="ECO:0000259" key="9">
    <source>
        <dbReference type="PROSITE" id="PS50850"/>
    </source>
</evidence>
<feature type="transmembrane region" description="Helical" evidence="8">
    <location>
        <begin position="184"/>
        <end position="206"/>
    </location>
</feature>
<accession>A0A8K0TUC2</accession>
<feature type="transmembrane region" description="Helical" evidence="8">
    <location>
        <begin position="149"/>
        <end position="172"/>
    </location>
</feature>
<keyword evidence="4 8" id="KW-0812">Transmembrane</keyword>
<dbReference type="GO" id="GO:0005351">
    <property type="term" value="F:carbohydrate:proton symporter activity"/>
    <property type="evidence" value="ECO:0007669"/>
    <property type="project" value="TreeGrafter"/>
</dbReference>
<proteinExistence type="inferred from homology"/>
<comment type="subcellular location">
    <subcellularLocation>
        <location evidence="1">Membrane</location>
        <topology evidence="1">Multi-pass membrane protein</topology>
    </subcellularLocation>
</comment>
<dbReference type="AlphaFoldDB" id="A0A8K0TUC2"/>
<feature type="transmembrane region" description="Helical" evidence="8">
    <location>
        <begin position="436"/>
        <end position="459"/>
    </location>
</feature>
<feature type="transmembrane region" description="Helical" evidence="8">
    <location>
        <begin position="471"/>
        <end position="490"/>
    </location>
</feature>
<evidence type="ECO:0000313" key="11">
    <source>
        <dbReference type="Proteomes" id="UP000813385"/>
    </source>
</evidence>
<reference evidence="10" key="1">
    <citation type="journal article" date="2021" name="Nat. Commun.">
        <title>Genetic determinants of endophytism in the Arabidopsis root mycobiome.</title>
        <authorList>
            <person name="Mesny F."/>
            <person name="Miyauchi S."/>
            <person name="Thiergart T."/>
            <person name="Pickel B."/>
            <person name="Atanasova L."/>
            <person name="Karlsson M."/>
            <person name="Huettel B."/>
            <person name="Barry K.W."/>
            <person name="Haridas S."/>
            <person name="Chen C."/>
            <person name="Bauer D."/>
            <person name="Andreopoulos W."/>
            <person name="Pangilinan J."/>
            <person name="LaButti K."/>
            <person name="Riley R."/>
            <person name="Lipzen A."/>
            <person name="Clum A."/>
            <person name="Drula E."/>
            <person name="Henrissat B."/>
            <person name="Kohler A."/>
            <person name="Grigoriev I.V."/>
            <person name="Martin F.M."/>
            <person name="Hacquard S."/>
        </authorList>
    </citation>
    <scope>NUCLEOTIDE SEQUENCE</scope>
    <source>
        <strain evidence="10">MPI-CAGE-AT-0016</strain>
    </source>
</reference>
<dbReference type="GO" id="GO:0016020">
    <property type="term" value="C:membrane"/>
    <property type="evidence" value="ECO:0007669"/>
    <property type="project" value="UniProtKB-SubCell"/>
</dbReference>
<feature type="domain" description="Major facilitator superfamily (MFS) profile" evidence="9">
    <location>
        <begin position="48"/>
        <end position="493"/>
    </location>
</feature>
<feature type="transmembrane region" description="Helical" evidence="8">
    <location>
        <begin position="92"/>
        <end position="113"/>
    </location>
</feature>
<dbReference type="InterPro" id="IPR036259">
    <property type="entry name" value="MFS_trans_sf"/>
</dbReference>